<sequence>MVDRTKYPEDQVPELAVRQIFGRQKLESDLCLLLAASGLTSIERLAMLGDSISSVKTTVKAIVDDETKFGNTAAKRELALTQLAAVWKAASTLQEHVSARRARMEEEPNKVPEIPGEDHAEFREVFVQAHPDMLLTYHREPHRKFVERIHRDYMVHGAVAFYEVAEMRVRSETIVQTANLAKTSEDLLRVVQVDAKGAVSSESNVMDRLHAFFMALEYLNVCEFSTAAGPLRYLAGLEEWRHENRGLAVLLAADRLIRRKVYTLNNDRRKSFGTFSSALLEVLTNYKQLWNDARSAAELEKFRQIEAEVGETPKKRARSRSPLTPPTKASKTKRNRNRREKMKLLLKQAKEKDRETIPEKGGKEQKGDRTKQKSTKDSRVPEQEWKKILSFSYSGKKRCPWYNCSLGCRFGDNCRDSHPPRSAAFAPTIDAVPRSAVEAVCSQLKSDRGESSACWKKWSDVPRNVAEVAARGPFFLEIFAGEAGLTQQLRALGVPTLPPIEIEVKGNVIQAADIEDPELLAFVTQLIRVGAVRLVHFGTPCGSFSNARKIPAPGPRPLRSKAHPMGLGQLTANEQAQLDTGNRLLALSLDLIEALLAAGSDFVLENPANSLMWRVPRLRHLVKRWRLQWVVCDQCQFGSEHMKPTAFLVSHAALHEVGLRCSGGHGHVPLRGRHRVQGEWVFRTRQAQVYPPQLCSALARCIHHILCGRTPQFAESFKLVHQDDVRKRPLGEEAKFRQHRQEAAAKLAQAAGYQMKRGAIRPLLTHEVEPGVAVEWALQVSHPFSVPPPLTETMLRNINLVALQGHAVPRARSHDLDWWRREAHRLLPVTASWIEQVPDRHLRCLLRGAPDGHPCELGRTCHVALYDQFLRFVRSADQDLVKCLLHGFPIVGRILPSHRWPAYEKSQKVIPVQEAMDRAWEIRKKVILRADSVPVSDDLRSLWASSMEDVAEGSAAGPFSSIEEVSLFVGADNWIPTQRFAVVQKNKVRGCDSATVNLINRITEIVEKLQLPSTDLNVAALRELRTRCGGKKLRGWVLDERKAYRQVPIAPGHRKFSVICLKDPSSGVTKFFVMIGHSFGLVSAVYNYNRRSAAINEILEKIFGLVSFNFYDDKCGFEVEETIDSAHEVAITVHWLLGAQFDAKKLQKTAAPVILGVTYNLEQMILEIKKERKQELIELIDSYLTAGVLDAGSAGKLKGKLMFGASQLWGKVGRAFFRPLSERQYSRDQGGDRSLLTPQIVRALKHWKRLISAGPPRPIDLRTERKADVVVFTDGFAPDFRKGEVDPERIGIVVFDRRSPAPFQVSEPIPENVIKKWIPRKSQIFPVELIAPVLALYTFRDLLRGRDVVFLIDSEGVEAALVKGYSAREDVASIVEVFWNLALELGVNAFIDRISTDANPADWPSRSRLEIGRNAGWLLAECQWPPELL</sequence>
<protein>
    <recommendedName>
        <fullName evidence="3">C3H1-type domain-containing protein</fullName>
    </recommendedName>
</protein>
<dbReference type="PANTHER" id="PTHR33050">
    <property type="entry name" value="REVERSE TRANSCRIPTASE DOMAIN-CONTAINING PROTEIN"/>
    <property type="match status" value="1"/>
</dbReference>
<evidence type="ECO:0000256" key="1">
    <source>
        <dbReference type="PROSITE-ProRule" id="PRU00723"/>
    </source>
</evidence>
<evidence type="ECO:0000313" key="5">
    <source>
        <dbReference type="Proteomes" id="UP000604046"/>
    </source>
</evidence>
<keyword evidence="5" id="KW-1185">Reference proteome</keyword>
<reference evidence="4" key="1">
    <citation type="submission" date="2021-02" db="EMBL/GenBank/DDBJ databases">
        <authorList>
            <person name="Dougan E. K."/>
            <person name="Rhodes N."/>
            <person name="Thang M."/>
            <person name="Chan C."/>
        </authorList>
    </citation>
    <scope>NUCLEOTIDE SEQUENCE</scope>
</reference>
<feature type="compositionally biased region" description="Basic and acidic residues" evidence="2">
    <location>
        <begin position="348"/>
        <end position="381"/>
    </location>
</feature>
<dbReference type="Proteomes" id="UP000604046">
    <property type="component" value="Unassembled WGS sequence"/>
</dbReference>
<dbReference type="OrthoDB" id="419294at2759"/>
<evidence type="ECO:0000256" key="2">
    <source>
        <dbReference type="SAM" id="MobiDB-lite"/>
    </source>
</evidence>
<name>A0A812Q5Y7_9DINO</name>
<evidence type="ECO:0000313" key="4">
    <source>
        <dbReference type="EMBL" id="CAE7358797.1"/>
    </source>
</evidence>
<keyword evidence="1" id="KW-0479">Metal-binding</keyword>
<comment type="caution">
    <text evidence="4">The sequence shown here is derived from an EMBL/GenBank/DDBJ whole genome shotgun (WGS) entry which is preliminary data.</text>
</comment>
<proteinExistence type="predicted"/>
<dbReference type="PANTHER" id="PTHR33050:SF7">
    <property type="entry name" value="RIBONUCLEASE H"/>
    <property type="match status" value="1"/>
</dbReference>
<evidence type="ECO:0000259" key="3">
    <source>
        <dbReference type="PROSITE" id="PS50103"/>
    </source>
</evidence>
<feature type="region of interest" description="Disordered" evidence="2">
    <location>
        <begin position="310"/>
        <end position="381"/>
    </location>
</feature>
<accession>A0A812Q5Y7</accession>
<dbReference type="EMBL" id="CAJNDS010002169">
    <property type="protein sequence ID" value="CAE7358797.1"/>
    <property type="molecule type" value="Genomic_DNA"/>
</dbReference>
<feature type="compositionally biased region" description="Basic residues" evidence="2">
    <location>
        <begin position="330"/>
        <end position="341"/>
    </location>
</feature>
<keyword evidence="1" id="KW-0862">Zinc</keyword>
<keyword evidence="1" id="KW-0863">Zinc-finger</keyword>
<organism evidence="4 5">
    <name type="scientific">Symbiodinium natans</name>
    <dbReference type="NCBI Taxonomy" id="878477"/>
    <lineage>
        <taxon>Eukaryota</taxon>
        <taxon>Sar</taxon>
        <taxon>Alveolata</taxon>
        <taxon>Dinophyceae</taxon>
        <taxon>Suessiales</taxon>
        <taxon>Symbiodiniaceae</taxon>
        <taxon>Symbiodinium</taxon>
    </lineage>
</organism>
<feature type="domain" description="C3H1-type" evidence="3">
    <location>
        <begin position="393"/>
        <end position="421"/>
    </location>
</feature>
<gene>
    <name evidence="4" type="ORF">SNAT2548_LOCUS19199</name>
</gene>
<dbReference type="InterPro" id="IPR052055">
    <property type="entry name" value="Hepadnavirus_pol/RT"/>
</dbReference>
<dbReference type="GO" id="GO:0008270">
    <property type="term" value="F:zinc ion binding"/>
    <property type="evidence" value="ECO:0007669"/>
    <property type="project" value="UniProtKB-KW"/>
</dbReference>
<dbReference type="PROSITE" id="PS50103">
    <property type="entry name" value="ZF_C3H1"/>
    <property type="match status" value="1"/>
</dbReference>
<dbReference type="InterPro" id="IPR000571">
    <property type="entry name" value="Znf_CCCH"/>
</dbReference>
<feature type="zinc finger region" description="C3H1-type" evidence="1">
    <location>
        <begin position="393"/>
        <end position="421"/>
    </location>
</feature>